<dbReference type="InterPro" id="IPR036412">
    <property type="entry name" value="HAD-like_sf"/>
</dbReference>
<keyword evidence="4" id="KW-1185">Reference proteome</keyword>
<protein>
    <submittedName>
        <fullName evidence="2">Plant acid phosphatase</fullName>
    </submittedName>
</protein>
<evidence type="ECO:0000313" key="2">
    <source>
        <dbReference type="EMBL" id="KEH17787.1"/>
    </source>
</evidence>
<dbReference type="InterPro" id="IPR023214">
    <property type="entry name" value="HAD_sf"/>
</dbReference>
<dbReference type="PANTHER" id="PTHR31284">
    <property type="entry name" value="ACID PHOSPHATASE-LIKE PROTEIN"/>
    <property type="match status" value="1"/>
</dbReference>
<dbReference type="Pfam" id="PF03767">
    <property type="entry name" value="Acid_phosphat_B"/>
    <property type="match status" value="2"/>
</dbReference>
<sequence length="349" mass="40215">MLKIKILQAVLAGLTFLLGLLSNLVLRLQKQSQKPQKQQKLLQIKSELDSSSSSSTEMMVVDDDDMYGLSWRLAMETNNNVRPWKTIPLRCYKHVENYMIGGQYEHDMNLIVDEIMFYASQITLSTSTTTTTHQDAWVLDVDDTCISNIPYYKAKRFGCDPFDSAMFKAWINQGMCPANPVVLRLFKTLIEKGFKVFLVTGRYEGTLAKITTDNLHNQGFIGYQRLILRKLPPTMQCCLVMRRDLHISTFSIGIFFVLDDFGYFLEVSVWVQKNRLKGNELLIILCHHQSMSMKYKGQSAVKYKSSIRKEIEEEGYRIWGNVGDQWTDLQGECLGNRTFKIPNPMYCIS</sequence>
<dbReference type="EnsemblPlants" id="KEH17787">
    <property type="protein sequence ID" value="KEH17787"/>
    <property type="gene ID" value="MTR_8g005420"/>
</dbReference>
<evidence type="ECO:0000256" key="1">
    <source>
        <dbReference type="ARBA" id="ARBA00022729"/>
    </source>
</evidence>
<reference evidence="3" key="3">
    <citation type="submission" date="2015-04" db="UniProtKB">
        <authorList>
            <consortium name="EnsemblPlants"/>
        </authorList>
    </citation>
    <scope>IDENTIFICATION</scope>
    <source>
        <strain evidence="3">cv. Jemalong A17</strain>
    </source>
</reference>
<keyword evidence="1" id="KW-0732">Signal</keyword>
<evidence type="ECO:0000313" key="4">
    <source>
        <dbReference type="Proteomes" id="UP000002051"/>
    </source>
</evidence>
<dbReference type="AlphaFoldDB" id="A0A072TK25"/>
<evidence type="ECO:0000313" key="3">
    <source>
        <dbReference type="EnsemblPlants" id="KEH17787"/>
    </source>
</evidence>
<dbReference type="Proteomes" id="UP000002051">
    <property type="component" value="Chromosome 8"/>
</dbReference>
<reference evidence="2 4" key="2">
    <citation type="journal article" date="2014" name="BMC Genomics">
        <title>An improved genome release (version Mt4.0) for the model legume Medicago truncatula.</title>
        <authorList>
            <person name="Tang H."/>
            <person name="Krishnakumar V."/>
            <person name="Bidwell S."/>
            <person name="Rosen B."/>
            <person name="Chan A."/>
            <person name="Zhou S."/>
            <person name="Gentzbittel L."/>
            <person name="Childs K.L."/>
            <person name="Yandell M."/>
            <person name="Gundlach H."/>
            <person name="Mayer K.F."/>
            <person name="Schwartz D.C."/>
            <person name="Town C.D."/>
        </authorList>
    </citation>
    <scope>GENOME REANNOTATION</scope>
    <source>
        <strain evidence="2">A17</strain>
        <strain evidence="3 4">cv. Jemalong A17</strain>
    </source>
</reference>
<proteinExistence type="predicted"/>
<dbReference type="SUPFAM" id="SSF56784">
    <property type="entry name" value="HAD-like"/>
    <property type="match status" value="1"/>
</dbReference>
<dbReference type="InterPro" id="IPR005519">
    <property type="entry name" value="Acid_phosphat_B-like"/>
</dbReference>
<dbReference type="EMBL" id="CM001224">
    <property type="protein sequence ID" value="KEH17787.1"/>
    <property type="molecule type" value="Genomic_DNA"/>
</dbReference>
<dbReference type="PANTHER" id="PTHR31284:SF21">
    <property type="entry name" value="PLANT ACID PHOSPHATASE"/>
    <property type="match status" value="1"/>
</dbReference>
<accession>A0A072TK25</accession>
<reference evidence="2 4" key="1">
    <citation type="journal article" date="2011" name="Nature">
        <title>The Medicago genome provides insight into the evolution of rhizobial symbioses.</title>
        <authorList>
            <person name="Young N.D."/>
            <person name="Debelle F."/>
            <person name="Oldroyd G.E."/>
            <person name="Geurts R."/>
            <person name="Cannon S.B."/>
            <person name="Udvardi M.K."/>
            <person name="Benedito V.A."/>
            <person name="Mayer K.F."/>
            <person name="Gouzy J."/>
            <person name="Schoof H."/>
            <person name="Van de Peer Y."/>
            <person name="Proost S."/>
            <person name="Cook D.R."/>
            <person name="Meyers B.C."/>
            <person name="Spannagl M."/>
            <person name="Cheung F."/>
            <person name="De Mita S."/>
            <person name="Krishnakumar V."/>
            <person name="Gundlach H."/>
            <person name="Zhou S."/>
            <person name="Mudge J."/>
            <person name="Bharti A.K."/>
            <person name="Murray J.D."/>
            <person name="Naoumkina M.A."/>
            <person name="Rosen B."/>
            <person name="Silverstein K.A."/>
            <person name="Tang H."/>
            <person name="Rombauts S."/>
            <person name="Zhao P.X."/>
            <person name="Zhou P."/>
            <person name="Barbe V."/>
            <person name="Bardou P."/>
            <person name="Bechner M."/>
            <person name="Bellec A."/>
            <person name="Berger A."/>
            <person name="Berges H."/>
            <person name="Bidwell S."/>
            <person name="Bisseling T."/>
            <person name="Choisne N."/>
            <person name="Couloux A."/>
            <person name="Denny R."/>
            <person name="Deshpande S."/>
            <person name="Dai X."/>
            <person name="Doyle J.J."/>
            <person name="Dudez A.M."/>
            <person name="Farmer A.D."/>
            <person name="Fouteau S."/>
            <person name="Franken C."/>
            <person name="Gibelin C."/>
            <person name="Gish J."/>
            <person name="Goldstein S."/>
            <person name="Gonzalez A.J."/>
            <person name="Green P.J."/>
            <person name="Hallab A."/>
            <person name="Hartog M."/>
            <person name="Hua A."/>
            <person name="Humphray S.J."/>
            <person name="Jeong D.H."/>
            <person name="Jing Y."/>
            <person name="Jocker A."/>
            <person name="Kenton S.M."/>
            <person name="Kim D.J."/>
            <person name="Klee K."/>
            <person name="Lai H."/>
            <person name="Lang C."/>
            <person name="Lin S."/>
            <person name="Macmil S.L."/>
            <person name="Magdelenat G."/>
            <person name="Matthews L."/>
            <person name="McCorrison J."/>
            <person name="Monaghan E.L."/>
            <person name="Mun J.H."/>
            <person name="Najar F.Z."/>
            <person name="Nicholson C."/>
            <person name="Noirot C."/>
            <person name="O'Bleness M."/>
            <person name="Paule C.R."/>
            <person name="Poulain J."/>
            <person name="Prion F."/>
            <person name="Qin B."/>
            <person name="Qu C."/>
            <person name="Retzel E.F."/>
            <person name="Riddle C."/>
            <person name="Sallet E."/>
            <person name="Samain S."/>
            <person name="Samson N."/>
            <person name="Sanders I."/>
            <person name="Saurat O."/>
            <person name="Scarpelli C."/>
            <person name="Schiex T."/>
            <person name="Segurens B."/>
            <person name="Severin A.J."/>
            <person name="Sherrier D.J."/>
            <person name="Shi R."/>
            <person name="Sims S."/>
            <person name="Singer S.R."/>
            <person name="Sinharoy S."/>
            <person name="Sterck L."/>
            <person name="Viollet A."/>
            <person name="Wang B.B."/>
            <person name="Wang K."/>
            <person name="Wang M."/>
            <person name="Wang X."/>
            <person name="Warfsmann J."/>
            <person name="Weissenbach J."/>
            <person name="White D.D."/>
            <person name="White J.D."/>
            <person name="Wiley G.B."/>
            <person name="Wincker P."/>
            <person name="Xing Y."/>
            <person name="Yang L."/>
            <person name="Yao Z."/>
            <person name="Ying F."/>
            <person name="Zhai J."/>
            <person name="Zhou L."/>
            <person name="Zuber A."/>
            <person name="Denarie J."/>
            <person name="Dixon R.A."/>
            <person name="May G.D."/>
            <person name="Schwartz D.C."/>
            <person name="Rogers J."/>
            <person name="Quetier F."/>
            <person name="Town C.D."/>
            <person name="Roe B.A."/>
        </authorList>
    </citation>
    <scope>NUCLEOTIDE SEQUENCE [LARGE SCALE GENOMIC DNA]</scope>
    <source>
        <strain evidence="2">A17</strain>
        <strain evidence="3 4">cv. Jemalong A17</strain>
    </source>
</reference>
<dbReference type="ExpressionAtlas" id="A0A072TK25">
    <property type="expression patterns" value="differential"/>
</dbReference>
<organism evidence="2 4">
    <name type="scientific">Medicago truncatula</name>
    <name type="common">Barrel medic</name>
    <name type="synonym">Medicago tribuloides</name>
    <dbReference type="NCBI Taxonomy" id="3880"/>
    <lineage>
        <taxon>Eukaryota</taxon>
        <taxon>Viridiplantae</taxon>
        <taxon>Streptophyta</taxon>
        <taxon>Embryophyta</taxon>
        <taxon>Tracheophyta</taxon>
        <taxon>Spermatophyta</taxon>
        <taxon>Magnoliopsida</taxon>
        <taxon>eudicotyledons</taxon>
        <taxon>Gunneridae</taxon>
        <taxon>Pentapetalae</taxon>
        <taxon>rosids</taxon>
        <taxon>fabids</taxon>
        <taxon>Fabales</taxon>
        <taxon>Fabaceae</taxon>
        <taxon>Papilionoideae</taxon>
        <taxon>50 kb inversion clade</taxon>
        <taxon>NPAAA clade</taxon>
        <taxon>Hologalegina</taxon>
        <taxon>IRL clade</taxon>
        <taxon>Trifolieae</taxon>
        <taxon>Medicago</taxon>
    </lineage>
</organism>
<gene>
    <name evidence="3" type="primary">25500023</name>
    <name evidence="2" type="ordered locus">MTR_8g005420</name>
</gene>
<dbReference type="Gene3D" id="3.40.50.1000">
    <property type="entry name" value="HAD superfamily/HAD-like"/>
    <property type="match status" value="1"/>
</dbReference>
<name>A0A072TK25_MEDTR</name>